<dbReference type="EMBL" id="KR698989">
    <property type="protein sequence ID" value="AKJ50932.1"/>
    <property type="molecule type" value="Genomic_DNA"/>
</dbReference>
<dbReference type="EMBL" id="KR698994">
    <property type="protein sequence ID" value="AKJ50952.1"/>
    <property type="molecule type" value="Genomic_DNA"/>
</dbReference>
<dbReference type="EMBL" id="KR699033">
    <property type="protein sequence ID" value="AKJ51108.1"/>
    <property type="molecule type" value="Genomic_DNA"/>
</dbReference>
<evidence type="ECO:0000313" key="5">
    <source>
        <dbReference type="EMBL" id="AKJ50944.1"/>
    </source>
</evidence>
<evidence type="ECO:0000313" key="14">
    <source>
        <dbReference type="EMBL" id="AKJ50980.1"/>
    </source>
</evidence>
<evidence type="ECO:0000313" key="3">
    <source>
        <dbReference type="EMBL" id="AKJ50936.1"/>
    </source>
</evidence>
<evidence type="ECO:0000313" key="25">
    <source>
        <dbReference type="EMBL" id="AKJ51024.1"/>
    </source>
</evidence>
<evidence type="ECO:0000313" key="47">
    <source>
        <dbReference type="EMBL" id="AKJ51112.1"/>
    </source>
</evidence>
<evidence type="ECO:0000313" key="34">
    <source>
        <dbReference type="EMBL" id="AKJ51060.1"/>
    </source>
</evidence>
<dbReference type="EMBL" id="KR699002">
    <property type="protein sequence ID" value="AKJ50984.1"/>
    <property type="molecule type" value="Genomic_DNA"/>
</dbReference>
<proteinExistence type="predicted"/>
<evidence type="ECO:0000313" key="44">
    <source>
        <dbReference type="EMBL" id="AKJ51100.1"/>
    </source>
</evidence>
<evidence type="ECO:0000313" key="17">
    <source>
        <dbReference type="EMBL" id="AKJ50992.1"/>
    </source>
</evidence>
<evidence type="ECO:0000313" key="6">
    <source>
        <dbReference type="EMBL" id="AKJ50948.1"/>
    </source>
</evidence>
<evidence type="ECO:0000313" key="10">
    <source>
        <dbReference type="EMBL" id="AKJ50964.1"/>
    </source>
</evidence>
<feature type="region of interest" description="Disordered" evidence="1">
    <location>
        <begin position="186"/>
        <end position="221"/>
    </location>
</feature>
<dbReference type="EMBL" id="KR699021">
    <property type="protein sequence ID" value="AKJ51060.1"/>
    <property type="molecule type" value="Genomic_DNA"/>
</dbReference>
<dbReference type="EMBL" id="KR699023">
    <property type="protein sequence ID" value="AKJ51068.1"/>
    <property type="molecule type" value="Genomic_DNA"/>
</dbReference>
<dbReference type="EMBL" id="KR699032">
    <property type="protein sequence ID" value="AKJ51104.1"/>
    <property type="molecule type" value="Genomic_DNA"/>
</dbReference>
<evidence type="ECO:0000313" key="41">
    <source>
        <dbReference type="EMBL" id="AKJ51088.1"/>
    </source>
</evidence>
<dbReference type="EMBL" id="KR699009">
    <property type="protein sequence ID" value="AKJ51012.1"/>
    <property type="molecule type" value="Genomic_DNA"/>
</dbReference>
<dbReference type="EMBL" id="KR698992">
    <property type="protein sequence ID" value="AKJ50944.1"/>
    <property type="molecule type" value="Genomic_DNA"/>
</dbReference>
<evidence type="ECO:0000313" key="13">
    <source>
        <dbReference type="EMBL" id="AKJ50976.1"/>
    </source>
</evidence>
<evidence type="ECO:0000313" key="29">
    <source>
        <dbReference type="EMBL" id="AKJ51040.1"/>
    </source>
</evidence>
<dbReference type="EMBL" id="KR699008">
    <property type="protein sequence ID" value="AKJ51008.1"/>
    <property type="molecule type" value="Genomic_DNA"/>
</dbReference>
<feature type="non-terminal residue" evidence="33">
    <location>
        <position position="1"/>
    </location>
</feature>
<reference evidence="33" key="1">
    <citation type="journal article" date="2015" name="J. Mol. Evol.">
        <title>The Evolutionary Tempo of Sex Chromosome Degradation in Carica papaya.</title>
        <authorList>
            <person name="Wu M."/>
            <person name="Moore R.C."/>
        </authorList>
    </citation>
    <scope>NUCLEOTIDE SEQUENCE</scope>
    <source>
        <strain evidence="18">Cp114</strain>
        <strain evidence="19">Cp117</strain>
        <strain evidence="20">Cp119</strain>
        <strain evidence="21">Cp126</strain>
        <strain evidence="22">Cp127</strain>
        <strain evidence="23">Cp129</strain>
        <strain evidence="24">Cp130</strain>
        <strain evidence="25">Cp131</strain>
        <strain evidence="26">Cp139</strain>
        <strain evidence="27">Cp141</strain>
        <strain evidence="4">Cp15</strain>
        <strain evidence="28">Cp158</strain>
        <strain evidence="5">Cp16</strain>
        <strain evidence="29">Cp164</strain>
        <strain evidence="30">Cp184</strain>
        <strain evidence="31">Cp190</strain>
        <strain evidence="32">Cp193</strain>
        <strain evidence="33">Cp205</strain>
        <strain evidence="34">Cp209</strain>
        <strain evidence="35">Cp214</strain>
        <strain evidence="36">Cp216</strain>
        <strain evidence="37">Cp217</strain>
        <strain evidence="38">Cp224</strain>
        <strain evidence="39">Cp225</strain>
        <strain evidence="6">Cp23</strain>
        <strain evidence="40">Cp230</strain>
        <strain evidence="41">Cp233</strain>
        <strain evidence="42">Cp241</strain>
        <strain evidence="43">Cp244</strain>
        <strain evidence="7">Cp27</strain>
        <strain evidence="2">Cp4</strain>
        <strain evidence="8">Cp49</strain>
        <strain evidence="9">Cp51</strain>
        <strain evidence="10">Cp56</strain>
        <strain evidence="11">Cp57</strain>
        <strain evidence="12">Cp60</strain>
        <strain evidence="13">Cp63</strain>
        <strain evidence="14">Cp68</strain>
        <strain evidence="15">Cp73</strain>
        <strain evidence="16">Cp88</strain>
        <strain evidence="3">Cp9</strain>
        <strain evidence="17">Cp99</strain>
        <strain evidence="44">H11-H</strain>
        <strain evidence="45">H164-M</strain>
        <strain evidence="48">H217-H</strain>
        <strain evidence="46">H918-H</strain>
        <strain evidence="47">SunUp-H</strain>
    </source>
</reference>
<dbReference type="EMBL" id="KR699004">
    <property type="protein sequence ID" value="AKJ50992.1"/>
    <property type="molecule type" value="Genomic_DNA"/>
</dbReference>
<dbReference type="EMBL" id="KR699015">
    <property type="protein sequence ID" value="AKJ51036.1"/>
    <property type="molecule type" value="Genomic_DNA"/>
</dbReference>
<accession>A0A0G3D9W5</accession>
<sequence>SEYDEYAQAPSTPGLVEVSNLSSVQKALACDDQMESEDHTVTDLVAMERGENAANKVDLDRRGKSAIEWSFQNDLHHESTEYVPPDDGVSPSNTMDGEKLLHNGAVSSIDRTGAEFVESPCCSHVTSEVEDVGQASNMPETHNGEVPNNVKESCTYEKELVSHAVCASESPGRPTVIDTEIHACKETKNPDNLNDSAPNGETSLPSKHGLQPCSSSLSQPDLPSPGIVEACLGETARSLEALHSSGALTEQGEGCFVADVIQSEDNQMADSISHDEIQFNRRMLDKQQTSVLASDSHLEILNKSTASDFPTAEKVLSLPEELGDKPNDFVVDSTPDKAVVAGADGVDETTKHISGKKRSFTESTLTVESFNSVESVGLTLSKRTAES</sequence>
<dbReference type="EMBL" id="KR699035">
    <property type="protein sequence ID" value="AKJ51116.1"/>
    <property type="molecule type" value="Genomic_DNA"/>
</dbReference>
<evidence type="ECO:0000313" key="46">
    <source>
        <dbReference type="EMBL" id="AKJ51108.1"/>
    </source>
</evidence>
<dbReference type="EMBL" id="KR699031">
    <property type="protein sequence ID" value="AKJ51100.1"/>
    <property type="molecule type" value="Genomic_DNA"/>
</dbReference>
<dbReference type="EMBL" id="KR699007">
    <property type="protein sequence ID" value="AKJ51004.1"/>
    <property type="molecule type" value="Genomic_DNA"/>
</dbReference>
<dbReference type="EMBL" id="KR698990">
    <property type="protein sequence ID" value="AKJ50936.1"/>
    <property type="molecule type" value="Genomic_DNA"/>
</dbReference>
<dbReference type="EMBL" id="KR699029">
    <property type="protein sequence ID" value="AKJ51092.1"/>
    <property type="molecule type" value="Genomic_DNA"/>
</dbReference>
<evidence type="ECO:0000313" key="24">
    <source>
        <dbReference type="EMBL" id="AKJ51020.1"/>
    </source>
</evidence>
<dbReference type="EMBL" id="KR699030">
    <property type="protein sequence ID" value="AKJ51096.1"/>
    <property type="molecule type" value="Genomic_DNA"/>
</dbReference>
<dbReference type="EMBL" id="KR698993">
    <property type="protein sequence ID" value="AKJ50948.1"/>
    <property type="molecule type" value="Genomic_DNA"/>
</dbReference>
<evidence type="ECO:0000313" key="11">
    <source>
        <dbReference type="EMBL" id="AKJ50968.1"/>
    </source>
</evidence>
<evidence type="ECO:0000313" key="33">
    <source>
        <dbReference type="EMBL" id="AKJ51056.1"/>
    </source>
</evidence>
<evidence type="ECO:0000313" key="7">
    <source>
        <dbReference type="EMBL" id="AKJ50952.1"/>
    </source>
</evidence>
<dbReference type="EMBL" id="KR698998">
    <property type="protein sequence ID" value="AKJ50968.1"/>
    <property type="molecule type" value="Genomic_DNA"/>
</dbReference>
<dbReference type="EMBL" id="KR699005">
    <property type="protein sequence ID" value="AKJ50996.1"/>
    <property type="molecule type" value="Genomic_DNA"/>
</dbReference>
<evidence type="ECO:0000313" key="20">
    <source>
        <dbReference type="EMBL" id="AKJ51004.1"/>
    </source>
</evidence>
<gene>
    <name evidence="33" type="ORF">CpXYh8Y</name>
</gene>
<dbReference type="EMBL" id="KR698995">
    <property type="protein sequence ID" value="AKJ50956.1"/>
    <property type="molecule type" value="Genomic_DNA"/>
</dbReference>
<evidence type="ECO:0000313" key="9">
    <source>
        <dbReference type="EMBL" id="AKJ50960.1"/>
    </source>
</evidence>
<evidence type="ECO:0000313" key="26">
    <source>
        <dbReference type="EMBL" id="AKJ51028.1"/>
    </source>
</evidence>
<evidence type="ECO:0000313" key="48">
    <source>
        <dbReference type="EMBL" id="AKJ51116.1"/>
    </source>
</evidence>
<dbReference type="EMBL" id="KR698991">
    <property type="protein sequence ID" value="AKJ50940.1"/>
    <property type="molecule type" value="Genomic_DNA"/>
</dbReference>
<feature type="non-terminal residue" evidence="33">
    <location>
        <position position="387"/>
    </location>
</feature>
<dbReference type="EMBL" id="KR699006">
    <property type="protein sequence ID" value="AKJ51000.1"/>
    <property type="molecule type" value="Genomic_DNA"/>
</dbReference>
<dbReference type="EMBL" id="KR699010">
    <property type="protein sequence ID" value="AKJ51016.1"/>
    <property type="molecule type" value="Genomic_DNA"/>
</dbReference>
<dbReference type="EMBL" id="KR699034">
    <property type="protein sequence ID" value="AKJ51112.1"/>
    <property type="molecule type" value="Genomic_DNA"/>
</dbReference>
<evidence type="ECO:0000313" key="23">
    <source>
        <dbReference type="EMBL" id="AKJ51016.1"/>
    </source>
</evidence>
<evidence type="ECO:0000313" key="37">
    <source>
        <dbReference type="EMBL" id="AKJ51072.1"/>
    </source>
</evidence>
<evidence type="ECO:0000313" key="27">
    <source>
        <dbReference type="EMBL" id="AKJ51032.1"/>
    </source>
</evidence>
<dbReference type="EMBL" id="KR699018">
    <property type="protein sequence ID" value="AKJ51048.1"/>
    <property type="molecule type" value="Genomic_DNA"/>
</dbReference>
<dbReference type="EMBL" id="KR699012">
    <property type="protein sequence ID" value="AKJ51024.1"/>
    <property type="molecule type" value="Genomic_DNA"/>
</dbReference>
<dbReference type="EMBL" id="KR698997">
    <property type="protein sequence ID" value="AKJ50964.1"/>
    <property type="molecule type" value="Genomic_DNA"/>
</dbReference>
<evidence type="ECO:0000313" key="2">
    <source>
        <dbReference type="EMBL" id="AKJ50932.1"/>
    </source>
</evidence>
<evidence type="ECO:0000313" key="28">
    <source>
        <dbReference type="EMBL" id="AKJ51036.1"/>
    </source>
</evidence>
<dbReference type="EMBL" id="KR699028">
    <property type="protein sequence ID" value="AKJ51088.1"/>
    <property type="molecule type" value="Genomic_DNA"/>
</dbReference>
<evidence type="ECO:0000313" key="35">
    <source>
        <dbReference type="EMBL" id="AKJ51064.1"/>
    </source>
</evidence>
<dbReference type="AlphaFoldDB" id="A0A0G3D9W5"/>
<evidence type="ECO:0000313" key="36">
    <source>
        <dbReference type="EMBL" id="AKJ51068.1"/>
    </source>
</evidence>
<evidence type="ECO:0000313" key="39">
    <source>
        <dbReference type="EMBL" id="AKJ51080.1"/>
    </source>
</evidence>
<dbReference type="EMBL" id="KR699001">
    <property type="protein sequence ID" value="AKJ50980.1"/>
    <property type="molecule type" value="Genomic_DNA"/>
</dbReference>
<evidence type="ECO:0000313" key="21">
    <source>
        <dbReference type="EMBL" id="AKJ51008.1"/>
    </source>
</evidence>
<dbReference type="EMBL" id="KR698996">
    <property type="protein sequence ID" value="AKJ50960.1"/>
    <property type="molecule type" value="Genomic_DNA"/>
</dbReference>
<evidence type="ECO:0000313" key="18">
    <source>
        <dbReference type="EMBL" id="AKJ50996.1"/>
    </source>
</evidence>
<evidence type="ECO:0000313" key="32">
    <source>
        <dbReference type="EMBL" id="AKJ51052.1"/>
    </source>
</evidence>
<evidence type="ECO:0000313" key="8">
    <source>
        <dbReference type="EMBL" id="AKJ50956.1"/>
    </source>
</evidence>
<evidence type="ECO:0000256" key="1">
    <source>
        <dbReference type="SAM" id="MobiDB-lite"/>
    </source>
</evidence>
<dbReference type="EMBL" id="KR698999">
    <property type="protein sequence ID" value="AKJ50972.1"/>
    <property type="molecule type" value="Genomic_DNA"/>
</dbReference>
<feature type="compositionally biased region" description="Low complexity" evidence="1">
    <location>
        <begin position="210"/>
        <end position="221"/>
    </location>
</feature>
<evidence type="ECO:0000313" key="4">
    <source>
        <dbReference type="EMBL" id="AKJ50940.1"/>
    </source>
</evidence>
<dbReference type="EMBL" id="KR699016">
    <property type="protein sequence ID" value="AKJ51040.1"/>
    <property type="molecule type" value="Genomic_DNA"/>
</dbReference>
<evidence type="ECO:0000313" key="22">
    <source>
        <dbReference type="EMBL" id="AKJ51012.1"/>
    </source>
</evidence>
<protein>
    <submittedName>
        <fullName evidence="33">XYh8Y</fullName>
    </submittedName>
</protein>
<evidence type="ECO:0000313" key="19">
    <source>
        <dbReference type="EMBL" id="AKJ51000.1"/>
    </source>
</evidence>
<dbReference type="EMBL" id="KR699026">
    <property type="protein sequence ID" value="AKJ51080.1"/>
    <property type="molecule type" value="Genomic_DNA"/>
</dbReference>
<evidence type="ECO:0000313" key="12">
    <source>
        <dbReference type="EMBL" id="AKJ50972.1"/>
    </source>
</evidence>
<evidence type="ECO:0000313" key="45">
    <source>
        <dbReference type="EMBL" id="AKJ51104.1"/>
    </source>
</evidence>
<evidence type="ECO:0000313" key="43">
    <source>
        <dbReference type="EMBL" id="AKJ51096.1"/>
    </source>
</evidence>
<dbReference type="EMBL" id="KR699019">
    <property type="protein sequence ID" value="AKJ51052.1"/>
    <property type="molecule type" value="Genomic_DNA"/>
</dbReference>
<dbReference type="EMBL" id="KR699024">
    <property type="protein sequence ID" value="AKJ51072.1"/>
    <property type="molecule type" value="Genomic_DNA"/>
</dbReference>
<evidence type="ECO:0000313" key="40">
    <source>
        <dbReference type="EMBL" id="AKJ51084.1"/>
    </source>
</evidence>
<feature type="compositionally biased region" description="Polar residues" evidence="1">
    <location>
        <begin position="190"/>
        <end position="205"/>
    </location>
</feature>
<evidence type="ECO:0000313" key="38">
    <source>
        <dbReference type="EMBL" id="AKJ51076.1"/>
    </source>
</evidence>
<evidence type="ECO:0000313" key="31">
    <source>
        <dbReference type="EMBL" id="AKJ51048.1"/>
    </source>
</evidence>
<dbReference type="EMBL" id="KR699027">
    <property type="protein sequence ID" value="AKJ51084.1"/>
    <property type="molecule type" value="Genomic_DNA"/>
</dbReference>
<dbReference type="EMBL" id="KR699025">
    <property type="protein sequence ID" value="AKJ51076.1"/>
    <property type="molecule type" value="Genomic_DNA"/>
</dbReference>
<organism evidence="33">
    <name type="scientific">Carica papaya</name>
    <name type="common">Papaya</name>
    <dbReference type="NCBI Taxonomy" id="3649"/>
    <lineage>
        <taxon>Eukaryota</taxon>
        <taxon>Viridiplantae</taxon>
        <taxon>Streptophyta</taxon>
        <taxon>Embryophyta</taxon>
        <taxon>Tracheophyta</taxon>
        <taxon>Spermatophyta</taxon>
        <taxon>Magnoliopsida</taxon>
        <taxon>eudicotyledons</taxon>
        <taxon>Gunneridae</taxon>
        <taxon>Pentapetalae</taxon>
        <taxon>rosids</taxon>
        <taxon>malvids</taxon>
        <taxon>Brassicales</taxon>
        <taxon>Caricaceae</taxon>
        <taxon>Carica</taxon>
    </lineage>
</organism>
<dbReference type="EMBL" id="KR699014">
    <property type="protein sequence ID" value="AKJ51032.1"/>
    <property type="molecule type" value="Genomic_DNA"/>
</dbReference>
<dbReference type="EMBL" id="KR699022">
    <property type="protein sequence ID" value="AKJ51064.1"/>
    <property type="molecule type" value="Genomic_DNA"/>
</dbReference>
<dbReference type="EMBL" id="KR699020">
    <property type="protein sequence ID" value="AKJ51056.1"/>
    <property type="molecule type" value="Genomic_DNA"/>
</dbReference>
<dbReference type="EMBL" id="KR699011">
    <property type="protein sequence ID" value="AKJ51020.1"/>
    <property type="molecule type" value="Genomic_DNA"/>
</dbReference>
<dbReference type="EMBL" id="KR699000">
    <property type="protein sequence ID" value="AKJ50976.1"/>
    <property type="molecule type" value="Genomic_DNA"/>
</dbReference>
<evidence type="ECO:0000313" key="42">
    <source>
        <dbReference type="EMBL" id="AKJ51092.1"/>
    </source>
</evidence>
<evidence type="ECO:0000313" key="15">
    <source>
        <dbReference type="EMBL" id="AKJ50984.1"/>
    </source>
</evidence>
<evidence type="ECO:0000313" key="30">
    <source>
        <dbReference type="EMBL" id="AKJ51044.1"/>
    </source>
</evidence>
<name>A0A0G3D9W5_CARPA</name>
<dbReference type="EMBL" id="KR699003">
    <property type="protein sequence ID" value="AKJ50988.1"/>
    <property type="molecule type" value="Genomic_DNA"/>
</dbReference>
<dbReference type="EMBL" id="KR699013">
    <property type="protein sequence ID" value="AKJ51028.1"/>
    <property type="molecule type" value="Genomic_DNA"/>
</dbReference>
<evidence type="ECO:0000313" key="16">
    <source>
        <dbReference type="EMBL" id="AKJ50988.1"/>
    </source>
</evidence>
<dbReference type="EMBL" id="KR699017">
    <property type="protein sequence ID" value="AKJ51044.1"/>
    <property type="molecule type" value="Genomic_DNA"/>
</dbReference>